<proteinExistence type="predicted"/>
<sequence length="202" mass="23158">MIKLIITNLSVFMCILFGYAHDADEAYFEITTQKYHTIIEAEFPWTIRNALIAYDSNFSNAKTIEDINVIFFNYVKEKFKIFDSNDNPLALQKVKLIKDKNHSHSTNYTIIFKGTEIAKISNSMLLEYNNSQENHHFYSLNNKLKGEAITDILSPSFNIKSKQKSTQNIYLIISVSILTAIIGFYLFLRIKKSSSNGSKGSI</sequence>
<evidence type="ECO:0000256" key="2">
    <source>
        <dbReference type="SAM" id="SignalP"/>
    </source>
</evidence>
<evidence type="ECO:0000313" key="3">
    <source>
        <dbReference type="EMBL" id="MDO5976875.1"/>
    </source>
</evidence>
<feature type="chain" id="PRO_5045684131" evidence="2">
    <location>
        <begin position="23"/>
        <end position="202"/>
    </location>
</feature>
<protein>
    <submittedName>
        <fullName evidence="3">Uncharacterized protein</fullName>
    </submittedName>
</protein>
<dbReference type="EMBL" id="JAUOEL010000009">
    <property type="protein sequence ID" value="MDO5976875.1"/>
    <property type="molecule type" value="Genomic_DNA"/>
</dbReference>
<feature type="signal peptide" evidence="2">
    <location>
        <begin position="1"/>
        <end position="22"/>
    </location>
</feature>
<reference evidence="3" key="1">
    <citation type="submission" date="2023-07" db="EMBL/GenBank/DDBJ databases">
        <title>Two novel species in the genus Flavivirga.</title>
        <authorList>
            <person name="Kwon K."/>
        </authorList>
    </citation>
    <scope>NUCLEOTIDE SEQUENCE</scope>
    <source>
        <strain evidence="3">KACC 14158</strain>
    </source>
</reference>
<dbReference type="Proteomes" id="UP001176806">
    <property type="component" value="Unassembled WGS sequence"/>
</dbReference>
<keyword evidence="4" id="KW-1185">Reference proteome</keyword>
<keyword evidence="2" id="KW-0732">Signal</keyword>
<dbReference type="RefSeq" id="WP_303304205.1">
    <property type="nucleotide sequence ID" value="NZ_BAABDA010000011.1"/>
</dbReference>
<keyword evidence="1" id="KW-0812">Transmembrane</keyword>
<gene>
    <name evidence="3" type="ORF">Q4Q40_21960</name>
</gene>
<feature type="transmembrane region" description="Helical" evidence="1">
    <location>
        <begin position="169"/>
        <end position="188"/>
    </location>
</feature>
<accession>A0ABT8WUM5</accession>
<name>A0ABT8WUM5_9FLAO</name>
<keyword evidence="1" id="KW-0472">Membrane</keyword>
<keyword evidence="1" id="KW-1133">Transmembrane helix</keyword>
<organism evidence="3 4">
    <name type="scientific">Flavivirga jejuensis</name>
    <dbReference type="NCBI Taxonomy" id="870487"/>
    <lineage>
        <taxon>Bacteria</taxon>
        <taxon>Pseudomonadati</taxon>
        <taxon>Bacteroidota</taxon>
        <taxon>Flavobacteriia</taxon>
        <taxon>Flavobacteriales</taxon>
        <taxon>Flavobacteriaceae</taxon>
        <taxon>Flavivirga</taxon>
    </lineage>
</organism>
<evidence type="ECO:0000256" key="1">
    <source>
        <dbReference type="SAM" id="Phobius"/>
    </source>
</evidence>
<evidence type="ECO:0000313" key="4">
    <source>
        <dbReference type="Proteomes" id="UP001176806"/>
    </source>
</evidence>
<comment type="caution">
    <text evidence="3">The sequence shown here is derived from an EMBL/GenBank/DDBJ whole genome shotgun (WGS) entry which is preliminary data.</text>
</comment>